<feature type="transmembrane region" description="Helical" evidence="1">
    <location>
        <begin position="16"/>
        <end position="43"/>
    </location>
</feature>
<accession>A0A0G3HC16</accession>
<feature type="transmembrane region" description="Helical" evidence="1">
    <location>
        <begin position="79"/>
        <end position="97"/>
    </location>
</feature>
<evidence type="ECO:0000256" key="1">
    <source>
        <dbReference type="SAM" id="Phobius"/>
    </source>
</evidence>
<reference evidence="3" key="2">
    <citation type="submission" date="2015-05" db="EMBL/GenBank/DDBJ databases">
        <title>Complete genome sequence of Corynebacterium testudinoris DSM 44614, recovered from necrotic lesions in the mouth of a tortoise.</title>
        <authorList>
            <person name="Ruckert C."/>
            <person name="Albersmeier A."/>
            <person name="Winkler A."/>
            <person name="Tauch A."/>
        </authorList>
    </citation>
    <scope>NUCLEOTIDE SEQUENCE [LARGE SCALE GENOMIC DNA]</scope>
    <source>
        <strain evidence="3">DSM 44614</strain>
    </source>
</reference>
<dbReference type="STRING" id="136857.CTEST_06265"/>
<protein>
    <submittedName>
        <fullName evidence="2">Uncharacterized protein</fullName>
    </submittedName>
</protein>
<feature type="transmembrane region" description="Helical" evidence="1">
    <location>
        <begin position="55"/>
        <end position="73"/>
    </location>
</feature>
<proteinExistence type="predicted"/>
<keyword evidence="1" id="KW-1133">Transmembrane helix</keyword>
<name>A0A0G3HC16_9CORY</name>
<keyword evidence="3" id="KW-1185">Reference proteome</keyword>
<dbReference type="KEGG" id="cted:CTEST_06265"/>
<evidence type="ECO:0000313" key="3">
    <source>
        <dbReference type="Proteomes" id="UP000035540"/>
    </source>
</evidence>
<evidence type="ECO:0000313" key="2">
    <source>
        <dbReference type="EMBL" id="AKK08692.1"/>
    </source>
</evidence>
<keyword evidence="1" id="KW-0812">Transmembrane</keyword>
<gene>
    <name evidence="2" type="ORF">CTEST_06265</name>
</gene>
<dbReference type="PATRIC" id="fig|136857.5.peg.1245"/>
<dbReference type="RefSeq" id="WP_047253008.1">
    <property type="nucleotide sequence ID" value="NZ_CP011545.1"/>
</dbReference>
<dbReference type="EMBL" id="CP011545">
    <property type="protein sequence ID" value="AKK08692.1"/>
    <property type="molecule type" value="Genomic_DNA"/>
</dbReference>
<dbReference type="AlphaFoldDB" id="A0A0G3HC16"/>
<reference evidence="2 3" key="1">
    <citation type="journal article" date="2015" name="Genome Announc.">
        <title>Complete Genome Sequence of the Type Strain Corynebacterium testudinoris DSM 44614, Recovered from Necrotic Lesions in the Mouth of a Tortoise.</title>
        <authorList>
            <person name="Ruckert C."/>
            <person name="Kriete M."/>
            <person name="Jaenicke S."/>
            <person name="Winkler A."/>
            <person name="Tauch A."/>
        </authorList>
    </citation>
    <scope>NUCLEOTIDE SEQUENCE [LARGE SCALE GENOMIC DNA]</scope>
    <source>
        <strain evidence="2 3">DSM 44614</strain>
    </source>
</reference>
<organism evidence="2 3">
    <name type="scientific">Corynebacterium testudinoris</name>
    <dbReference type="NCBI Taxonomy" id="136857"/>
    <lineage>
        <taxon>Bacteria</taxon>
        <taxon>Bacillati</taxon>
        <taxon>Actinomycetota</taxon>
        <taxon>Actinomycetes</taxon>
        <taxon>Mycobacteriales</taxon>
        <taxon>Corynebacteriaceae</taxon>
        <taxon>Corynebacterium</taxon>
    </lineage>
</organism>
<dbReference type="Proteomes" id="UP000035540">
    <property type="component" value="Chromosome"/>
</dbReference>
<keyword evidence="1" id="KW-0472">Membrane</keyword>
<sequence length="107" mass="11490">MTRWLSGIASILFGGFIYFITLNELVLAIIPALLLMAVTFVGGQPFKASTREERMPSWALITLFLLAGLGYLMPDRLTYALPLGCAAAAVAFVLLSVRGKNSIPQAG</sequence>